<name>A0ABR9W5U9_9MICO</name>
<dbReference type="Proteomes" id="UP000644727">
    <property type="component" value="Unassembled WGS sequence"/>
</dbReference>
<dbReference type="EMBL" id="JADEYR010000012">
    <property type="protein sequence ID" value="MBE9404653.1"/>
    <property type="molecule type" value="Genomic_DNA"/>
</dbReference>
<dbReference type="InterPro" id="IPR043758">
    <property type="entry name" value="DUF5703"/>
</dbReference>
<evidence type="ECO:0000313" key="2">
    <source>
        <dbReference type="EMBL" id="MBE9404653.1"/>
    </source>
</evidence>
<keyword evidence="3" id="KW-1185">Reference proteome</keyword>
<protein>
    <submittedName>
        <fullName evidence="2">Uncharacterized protein</fullName>
    </submittedName>
</protein>
<reference evidence="2 3" key="1">
    <citation type="submission" date="2020-10" db="EMBL/GenBank/DDBJ databases">
        <title>Draft genome and description of Brachybacterium epidermidis sp nov.</title>
        <authorList>
            <person name="Boxberger M."/>
            <person name="La Scola B."/>
        </authorList>
    </citation>
    <scope>NUCLEOTIDE SEQUENCE [LARGE SCALE GENOMIC DNA]</scope>
    <source>
        <strain evidence="2 3">Marseille-Q2903</strain>
    </source>
</reference>
<sequence>MARVVHVRDPRGEKDLPLEKGRRPEDYEFRIITVPRRTSIGAVRSVLTEEAEYGRWELARTRIYMGGEKKVWMRRRIIRVQSTLSGPLTA</sequence>
<accession>A0ABR9W5U9</accession>
<dbReference type="Pfam" id="PF18963">
    <property type="entry name" value="DUF5703"/>
    <property type="match status" value="1"/>
</dbReference>
<organism evidence="2 3">
    <name type="scientific">Brachybacterium epidermidis</name>
    <dbReference type="NCBI Taxonomy" id="2781983"/>
    <lineage>
        <taxon>Bacteria</taxon>
        <taxon>Bacillati</taxon>
        <taxon>Actinomycetota</taxon>
        <taxon>Actinomycetes</taxon>
        <taxon>Micrococcales</taxon>
        <taxon>Dermabacteraceae</taxon>
        <taxon>Brachybacterium</taxon>
    </lineage>
</organism>
<feature type="region of interest" description="Disordered" evidence="1">
    <location>
        <begin position="1"/>
        <end position="20"/>
    </location>
</feature>
<gene>
    <name evidence="2" type="ORF">IOE58_10810</name>
</gene>
<evidence type="ECO:0000256" key="1">
    <source>
        <dbReference type="SAM" id="MobiDB-lite"/>
    </source>
</evidence>
<comment type="caution">
    <text evidence="2">The sequence shown here is derived from an EMBL/GenBank/DDBJ whole genome shotgun (WGS) entry which is preliminary data.</text>
</comment>
<evidence type="ECO:0000313" key="3">
    <source>
        <dbReference type="Proteomes" id="UP000644727"/>
    </source>
</evidence>
<proteinExistence type="predicted"/>